<dbReference type="AlphaFoldDB" id="A0A4S8EW97"/>
<dbReference type="Gene3D" id="1.10.540.10">
    <property type="entry name" value="Acyl-CoA dehydrogenase/oxidase, N-terminal domain"/>
    <property type="match status" value="1"/>
</dbReference>
<comment type="caution">
    <text evidence="8">The sequence shown here is derived from an EMBL/GenBank/DDBJ whole genome shotgun (WGS) entry which is preliminary data.</text>
</comment>
<dbReference type="Pfam" id="PF00441">
    <property type="entry name" value="Acyl-CoA_dh_1"/>
    <property type="match status" value="1"/>
</dbReference>
<evidence type="ECO:0000313" key="8">
    <source>
        <dbReference type="EMBL" id="THT97843.1"/>
    </source>
</evidence>
<evidence type="ECO:0000256" key="2">
    <source>
        <dbReference type="ARBA" id="ARBA00009347"/>
    </source>
</evidence>
<evidence type="ECO:0000256" key="4">
    <source>
        <dbReference type="ARBA" id="ARBA00022827"/>
    </source>
</evidence>
<dbReference type="EMBL" id="STFG01000025">
    <property type="protein sequence ID" value="THT97843.1"/>
    <property type="molecule type" value="Genomic_DNA"/>
</dbReference>
<comment type="similarity">
    <text evidence="2">Belongs to the acyl-CoA dehydrogenase family.</text>
</comment>
<feature type="domain" description="Acyl-CoA dehydrogenase/oxidase C-terminal" evidence="6">
    <location>
        <begin position="221"/>
        <end position="364"/>
    </location>
</feature>
<dbReference type="PANTHER" id="PTHR43884:SF20">
    <property type="entry name" value="ACYL-COA DEHYDROGENASE FADE28"/>
    <property type="match status" value="1"/>
</dbReference>
<evidence type="ECO:0000259" key="7">
    <source>
        <dbReference type="Pfam" id="PF02771"/>
    </source>
</evidence>
<dbReference type="InterPro" id="IPR013786">
    <property type="entry name" value="AcylCoA_DH/ox_N"/>
</dbReference>
<keyword evidence="9" id="KW-1185">Reference proteome</keyword>
<keyword evidence="4" id="KW-0274">FAD</keyword>
<feature type="domain" description="Acyl-CoA dehydrogenase/oxidase N-terminal" evidence="7">
    <location>
        <begin position="6"/>
        <end position="116"/>
    </location>
</feature>
<dbReference type="Gene3D" id="2.40.110.10">
    <property type="entry name" value="Butyryl-CoA Dehydrogenase, subunit A, domain 2"/>
    <property type="match status" value="1"/>
</dbReference>
<dbReference type="Gene3D" id="1.20.140.10">
    <property type="entry name" value="Butyryl-CoA Dehydrogenase, subunit A, domain 3"/>
    <property type="match status" value="1"/>
</dbReference>
<sequence length="372" mass="40782">MDFDFTDEQTQLREAVHKWVEKAYTFERRKTIVANGGFDRQVWGELAELGLMGLTVPEADGGLGMGAVESMVVLEELGKGLVLEPYVQALIATQFLVKHASPEVKETWLGPLIAGESVIALAHMERGARYRLAPAATQAVEKEGGYLLTGQKSLVPIGDRADAWIVPAQHLGATALFIVERQAAGVQLQAYITQDGSRAAELTLENTPAQLLTKDGDDALQQAAYIGMASVCAEGVGVMEQTVALTAEYLNQRKQFGVVIASFQALRHRMADMKMQLELGRSMNYYAWLKLDEPVAIERKLALSRAKYQLGQSMRYVGQQSVQLHGGIGVTDEYIGSHYFKKLTQLEMTWGDSLYHLGIISENMQATAGVTA</sequence>
<dbReference type="SUPFAM" id="SSF56645">
    <property type="entry name" value="Acyl-CoA dehydrogenase NM domain-like"/>
    <property type="match status" value="1"/>
</dbReference>
<dbReference type="RefSeq" id="WP_136574669.1">
    <property type="nucleotide sequence ID" value="NZ_STFG01000025.1"/>
</dbReference>
<keyword evidence="3" id="KW-0285">Flavoprotein</keyword>
<evidence type="ECO:0000259" key="6">
    <source>
        <dbReference type="Pfam" id="PF00441"/>
    </source>
</evidence>
<dbReference type="InterPro" id="IPR046373">
    <property type="entry name" value="Acyl-CoA_Oxase/DH_mid-dom_sf"/>
</dbReference>
<dbReference type="PANTHER" id="PTHR43884">
    <property type="entry name" value="ACYL-COA DEHYDROGENASE"/>
    <property type="match status" value="1"/>
</dbReference>
<dbReference type="Proteomes" id="UP000308917">
    <property type="component" value="Unassembled WGS sequence"/>
</dbReference>
<organism evidence="8 9">
    <name type="scientific">Lampropedia puyangensis</name>
    <dbReference type="NCBI Taxonomy" id="1330072"/>
    <lineage>
        <taxon>Bacteria</taxon>
        <taxon>Pseudomonadati</taxon>
        <taxon>Pseudomonadota</taxon>
        <taxon>Betaproteobacteria</taxon>
        <taxon>Burkholderiales</taxon>
        <taxon>Comamonadaceae</taxon>
        <taxon>Lampropedia</taxon>
    </lineage>
</organism>
<reference evidence="8 9" key="1">
    <citation type="journal article" date="2015" name="Antonie Van Leeuwenhoek">
        <title>Lampropedia puyangensis sp. nov., isolated from symptomatic bark of Populus ? euramericana canker and emended description of Lampropedia hyalina (Ehrenberg 1832) Lee et al. 2004.</title>
        <authorList>
            <person name="Li Y."/>
            <person name="Wang T."/>
            <person name="Piao C.G."/>
            <person name="Wang L.F."/>
            <person name="Tian G.Z."/>
            <person name="Zhu T.H."/>
            <person name="Guo M.W."/>
        </authorList>
    </citation>
    <scope>NUCLEOTIDE SEQUENCE [LARGE SCALE GENOMIC DNA]</scope>
    <source>
        <strain evidence="8 9">2-bin</strain>
    </source>
</reference>
<dbReference type="InterPro" id="IPR037069">
    <property type="entry name" value="AcylCoA_DH/ox_N_sf"/>
</dbReference>
<proteinExistence type="inferred from homology"/>
<evidence type="ECO:0000256" key="1">
    <source>
        <dbReference type="ARBA" id="ARBA00001974"/>
    </source>
</evidence>
<evidence type="ECO:0000256" key="3">
    <source>
        <dbReference type="ARBA" id="ARBA00022630"/>
    </source>
</evidence>
<accession>A0A4S8EW97</accession>
<dbReference type="OrthoDB" id="9770681at2"/>
<dbReference type="InterPro" id="IPR009100">
    <property type="entry name" value="AcylCoA_DH/oxidase_NM_dom_sf"/>
</dbReference>
<dbReference type="SUPFAM" id="SSF47203">
    <property type="entry name" value="Acyl-CoA dehydrogenase C-terminal domain-like"/>
    <property type="match status" value="1"/>
</dbReference>
<protein>
    <submittedName>
        <fullName evidence="8">Acyl-CoA dehydrogenase</fullName>
    </submittedName>
</protein>
<gene>
    <name evidence="8" type="ORF">E9531_15450</name>
</gene>
<dbReference type="InterPro" id="IPR036250">
    <property type="entry name" value="AcylCo_DH-like_C"/>
</dbReference>
<dbReference type="CDD" id="cd00567">
    <property type="entry name" value="ACAD"/>
    <property type="match status" value="1"/>
</dbReference>
<dbReference type="Pfam" id="PF02771">
    <property type="entry name" value="Acyl-CoA_dh_N"/>
    <property type="match status" value="1"/>
</dbReference>
<evidence type="ECO:0000256" key="5">
    <source>
        <dbReference type="ARBA" id="ARBA00023002"/>
    </source>
</evidence>
<keyword evidence="5" id="KW-0560">Oxidoreductase</keyword>
<name>A0A4S8EW97_9BURK</name>
<dbReference type="GO" id="GO:0050660">
    <property type="term" value="F:flavin adenine dinucleotide binding"/>
    <property type="evidence" value="ECO:0007669"/>
    <property type="project" value="InterPro"/>
</dbReference>
<evidence type="ECO:0000313" key="9">
    <source>
        <dbReference type="Proteomes" id="UP000308917"/>
    </source>
</evidence>
<dbReference type="InterPro" id="IPR009075">
    <property type="entry name" value="AcylCo_DH/oxidase_C"/>
</dbReference>
<comment type="cofactor">
    <cofactor evidence="1">
        <name>FAD</name>
        <dbReference type="ChEBI" id="CHEBI:57692"/>
    </cofactor>
</comment>
<dbReference type="GO" id="GO:0003995">
    <property type="term" value="F:acyl-CoA dehydrogenase activity"/>
    <property type="evidence" value="ECO:0007669"/>
    <property type="project" value="TreeGrafter"/>
</dbReference>